<evidence type="ECO:0000313" key="1">
    <source>
        <dbReference type="EMBL" id="CAF1891753.1"/>
    </source>
</evidence>
<gene>
    <name evidence="1" type="ORF">DARMORV10_C02P12930.1</name>
    <name evidence="2" type="ORF">HID58_045957</name>
</gene>
<dbReference type="Gramene" id="CDY02854">
    <property type="protein sequence ID" value="CDY02854"/>
    <property type="gene ID" value="GSBRNA2T00115064001"/>
</dbReference>
<dbReference type="Proteomes" id="UP000824890">
    <property type="component" value="Unassembled WGS sequence"/>
</dbReference>
<proteinExistence type="predicted"/>
<protein>
    <submittedName>
        <fullName evidence="1">(rape) hypothetical protein</fullName>
    </submittedName>
</protein>
<sequence>MGCVWTAEVWTDDVATGDVWTETSRYCSAWTRSLKTRGVDSGDVLLGEVGADEPSTANRPIHSIAVIVPVMRPTSWLYWKLL</sequence>
<reference evidence="2 3" key="2">
    <citation type="submission" date="2021-05" db="EMBL/GenBank/DDBJ databases">
        <title>Genome Assembly of Synthetic Allotetraploid Brassica napus Reveals Homoeologous Exchanges between Subgenomes.</title>
        <authorList>
            <person name="Davis J.T."/>
        </authorList>
    </citation>
    <scope>NUCLEOTIDE SEQUENCE [LARGE SCALE GENOMIC DNA]</scope>
    <source>
        <strain evidence="3">cv. Da-Ae</strain>
        <tissue evidence="2">Seedling</tissue>
    </source>
</reference>
<organism evidence="1">
    <name type="scientific">Brassica napus</name>
    <name type="common">Rape</name>
    <dbReference type="NCBI Taxonomy" id="3708"/>
    <lineage>
        <taxon>Eukaryota</taxon>
        <taxon>Viridiplantae</taxon>
        <taxon>Streptophyta</taxon>
        <taxon>Embryophyta</taxon>
        <taxon>Tracheophyta</taxon>
        <taxon>Spermatophyta</taxon>
        <taxon>Magnoliopsida</taxon>
        <taxon>eudicotyledons</taxon>
        <taxon>Gunneridae</taxon>
        <taxon>Pentapetalae</taxon>
        <taxon>rosids</taxon>
        <taxon>malvids</taxon>
        <taxon>Brassicales</taxon>
        <taxon>Brassicaceae</taxon>
        <taxon>Brassiceae</taxon>
        <taxon>Brassica</taxon>
    </lineage>
</organism>
<dbReference type="EMBL" id="JAGKQM010000012">
    <property type="protein sequence ID" value="KAH0896389.1"/>
    <property type="molecule type" value="Genomic_DNA"/>
</dbReference>
<accession>A0A816JPC7</accession>
<dbReference type="AlphaFoldDB" id="A0A816JPC7"/>
<dbReference type="EMBL" id="HG994366">
    <property type="protein sequence ID" value="CAF1891753.1"/>
    <property type="molecule type" value="Genomic_DNA"/>
</dbReference>
<dbReference type="Proteomes" id="UP001295469">
    <property type="component" value="Chromosome C02"/>
</dbReference>
<evidence type="ECO:0000313" key="3">
    <source>
        <dbReference type="Proteomes" id="UP000824890"/>
    </source>
</evidence>
<reference evidence="1" key="1">
    <citation type="submission" date="2021-01" db="EMBL/GenBank/DDBJ databases">
        <authorList>
            <consortium name="Genoscope - CEA"/>
            <person name="William W."/>
        </authorList>
    </citation>
    <scope>NUCLEOTIDE SEQUENCE</scope>
</reference>
<evidence type="ECO:0000313" key="2">
    <source>
        <dbReference type="EMBL" id="KAH0896389.1"/>
    </source>
</evidence>
<keyword evidence="3" id="KW-1185">Reference proteome</keyword>
<name>A0A816JPC7_BRANA</name>